<dbReference type="InterPro" id="IPR035269">
    <property type="entry name" value="PSMD9"/>
</dbReference>
<dbReference type="GO" id="GO:0070682">
    <property type="term" value="P:proteasome regulatory particle assembly"/>
    <property type="evidence" value="ECO:0007669"/>
    <property type="project" value="InterPro"/>
</dbReference>
<dbReference type="SMART" id="SM00228">
    <property type="entry name" value="PDZ"/>
    <property type="match status" value="1"/>
</dbReference>
<dbReference type="Gene3D" id="2.30.42.10">
    <property type="match status" value="1"/>
</dbReference>
<reference evidence="7" key="2">
    <citation type="submission" date="2020-04" db="EMBL/GenBank/DDBJ databases">
        <authorList>
            <consortium name="NCBI Genome Project"/>
        </authorList>
    </citation>
    <scope>NUCLEOTIDE SEQUENCE</scope>
    <source>
        <strain evidence="7">CBS 342.82</strain>
    </source>
</reference>
<dbReference type="OrthoDB" id="72325at2759"/>
<evidence type="ECO:0000256" key="3">
    <source>
        <dbReference type="ARBA" id="ARBA00068021"/>
    </source>
</evidence>
<dbReference type="Pfam" id="PF17820">
    <property type="entry name" value="PDZ_6"/>
    <property type="match status" value="1"/>
</dbReference>
<feature type="region of interest" description="Disordered" evidence="4">
    <location>
        <begin position="1"/>
        <end position="30"/>
    </location>
</feature>
<dbReference type="PANTHER" id="PTHR12651:SF1">
    <property type="entry name" value="26S PROTEASOME NON-ATPASE REGULATORY SUBUNIT 9"/>
    <property type="match status" value="1"/>
</dbReference>
<evidence type="ECO:0000313" key="6">
    <source>
        <dbReference type="Proteomes" id="UP000504637"/>
    </source>
</evidence>
<sequence>MGFKMDNLHLPTVGSSTSANNETGTDSTQSFQELIKRKENLEAELSALGSVLDSHNVNMNTSLLTFDGFPRADIDVAQIRMTRARIIQLKNDHKAAMKQLEEAVHKQFASGKALDVEAESDAPRTINEDAGAPSVSAPAPIAHQPPFARINTVIPGGPAEQAGLRPEDRLVVFGSVNFTNHERLGKVAQVVQENENRPILVKVLRQETDQASPSLIELHLTPQRDWGGRGLLGCHLLPLS</sequence>
<reference evidence="7" key="1">
    <citation type="submission" date="2020-01" db="EMBL/GenBank/DDBJ databases">
        <authorList>
            <consortium name="DOE Joint Genome Institute"/>
            <person name="Haridas S."/>
            <person name="Albert R."/>
            <person name="Binder M."/>
            <person name="Bloem J."/>
            <person name="Labutti K."/>
            <person name="Salamov A."/>
            <person name="Andreopoulos B."/>
            <person name="Baker S.E."/>
            <person name="Barry K."/>
            <person name="Bills G."/>
            <person name="Bluhm B.H."/>
            <person name="Cannon C."/>
            <person name="Castanera R."/>
            <person name="Culley D.E."/>
            <person name="Daum C."/>
            <person name="Ezra D."/>
            <person name="Gonzalez J.B."/>
            <person name="Henrissat B."/>
            <person name="Kuo A."/>
            <person name="Liang C."/>
            <person name="Lipzen A."/>
            <person name="Lutzoni F."/>
            <person name="Magnuson J."/>
            <person name="Mondo S."/>
            <person name="Nolan M."/>
            <person name="Ohm R."/>
            <person name="Pangilinan J."/>
            <person name="Park H.-J."/>
            <person name="Ramirez L."/>
            <person name="Alfaro M."/>
            <person name="Sun H."/>
            <person name="Tritt A."/>
            <person name="Yoshinaga Y."/>
            <person name="Zwiers L.-H."/>
            <person name="Turgeon B.G."/>
            <person name="Goodwin S.B."/>
            <person name="Spatafora J.W."/>
            <person name="Crous P.W."/>
            <person name="Grigoriev I.V."/>
        </authorList>
    </citation>
    <scope>NUCLEOTIDE SEQUENCE</scope>
    <source>
        <strain evidence="7">CBS 342.82</strain>
    </source>
</reference>
<dbReference type="Pfam" id="PF18265">
    <property type="entry name" value="Nas2_N"/>
    <property type="match status" value="1"/>
</dbReference>
<protein>
    <recommendedName>
        <fullName evidence="3">Probable 26S proteasome regulatory subunit p27</fullName>
    </recommendedName>
</protein>
<feature type="domain" description="PDZ" evidence="5">
    <location>
        <begin position="128"/>
        <end position="207"/>
    </location>
</feature>
<dbReference type="RefSeq" id="XP_033461688.1">
    <property type="nucleotide sequence ID" value="XM_033608418.1"/>
</dbReference>
<dbReference type="Gene3D" id="6.10.140.1710">
    <property type="match status" value="1"/>
</dbReference>
<comment type="similarity">
    <text evidence="1">Belongs to the proteasome subunit p27 family.</text>
</comment>
<dbReference type="GO" id="GO:0005737">
    <property type="term" value="C:cytoplasm"/>
    <property type="evidence" value="ECO:0007669"/>
    <property type="project" value="TreeGrafter"/>
</dbReference>
<evidence type="ECO:0000256" key="2">
    <source>
        <dbReference type="ARBA" id="ARBA00023186"/>
    </source>
</evidence>
<dbReference type="InterPro" id="IPR001478">
    <property type="entry name" value="PDZ"/>
</dbReference>
<dbReference type="InterPro" id="IPR040815">
    <property type="entry name" value="Nas2_N"/>
</dbReference>
<feature type="compositionally biased region" description="Polar residues" evidence="4">
    <location>
        <begin position="13"/>
        <end position="30"/>
    </location>
</feature>
<dbReference type="GeneID" id="54366218"/>
<accession>A0A6J3MCT7</accession>
<evidence type="ECO:0000256" key="4">
    <source>
        <dbReference type="SAM" id="MobiDB-lite"/>
    </source>
</evidence>
<dbReference type="Proteomes" id="UP000504637">
    <property type="component" value="Unplaced"/>
</dbReference>
<dbReference type="GO" id="GO:0000502">
    <property type="term" value="C:proteasome complex"/>
    <property type="evidence" value="ECO:0007669"/>
    <property type="project" value="UniProtKB-KW"/>
</dbReference>
<dbReference type="AlphaFoldDB" id="A0A6J3MCT7"/>
<reference evidence="7" key="3">
    <citation type="submission" date="2025-08" db="UniProtKB">
        <authorList>
            <consortium name="RefSeq"/>
        </authorList>
    </citation>
    <scope>IDENTIFICATION</scope>
    <source>
        <strain evidence="7">CBS 342.82</strain>
    </source>
</reference>
<dbReference type="GO" id="GO:0005634">
    <property type="term" value="C:nucleus"/>
    <property type="evidence" value="ECO:0007669"/>
    <property type="project" value="TreeGrafter"/>
</dbReference>
<dbReference type="FunFam" id="2.30.42.10:FF:000107">
    <property type="entry name" value="26S proteasome non-ATPase regulatory subunit 9"/>
    <property type="match status" value="1"/>
</dbReference>
<dbReference type="PANTHER" id="PTHR12651">
    <property type="entry name" value="26S PROTEASOME NON-ATPASE REGULATORY SUBUNIT 9"/>
    <property type="match status" value="1"/>
</dbReference>
<keyword evidence="2" id="KW-0143">Chaperone</keyword>
<dbReference type="InterPro" id="IPR036034">
    <property type="entry name" value="PDZ_sf"/>
</dbReference>
<keyword evidence="6" id="KW-1185">Reference proteome</keyword>
<name>A0A6J3MCT7_9PEZI</name>
<evidence type="ECO:0000256" key="1">
    <source>
        <dbReference type="ARBA" id="ARBA00005256"/>
    </source>
</evidence>
<gene>
    <name evidence="7" type="ORF">K489DRAFT_430578</name>
</gene>
<evidence type="ECO:0000259" key="5">
    <source>
        <dbReference type="SMART" id="SM00228"/>
    </source>
</evidence>
<organism evidence="7">
    <name type="scientific">Dissoconium aciculare CBS 342.82</name>
    <dbReference type="NCBI Taxonomy" id="1314786"/>
    <lineage>
        <taxon>Eukaryota</taxon>
        <taxon>Fungi</taxon>
        <taxon>Dikarya</taxon>
        <taxon>Ascomycota</taxon>
        <taxon>Pezizomycotina</taxon>
        <taxon>Dothideomycetes</taxon>
        <taxon>Dothideomycetidae</taxon>
        <taxon>Mycosphaerellales</taxon>
        <taxon>Dissoconiaceae</taxon>
        <taxon>Dissoconium</taxon>
    </lineage>
</organism>
<dbReference type="SUPFAM" id="SSF50156">
    <property type="entry name" value="PDZ domain-like"/>
    <property type="match status" value="1"/>
</dbReference>
<proteinExistence type="inferred from homology"/>
<dbReference type="InterPro" id="IPR041489">
    <property type="entry name" value="PDZ_6"/>
</dbReference>
<evidence type="ECO:0000313" key="7">
    <source>
        <dbReference type="RefSeq" id="XP_033461688.1"/>
    </source>
</evidence>
<keyword evidence="7" id="KW-0647">Proteasome</keyword>